<keyword evidence="2" id="KW-1133">Transmembrane helix</keyword>
<sequence length="354" mass="39359">MDVRPYPKYDETRSTAIWGMGRLRSPMPTMTILEELIDSNPQVVKAAAQALERIWGVQKAIARLLEDEWSSGRLEFQECAKALLSNIGDFQAVSKLQERSKSVEEFSKHVREEECRMQELFNDAVEDAKVGFRIAQRMDIAVFAVGVMLLIVSAVMALVNNGSLESWASAGVSSGLGVLGILYSTLVAKPRRKVEQSINHLMHLQATFLGFLRQLHHVEQIYSRRMLEDELLSVAEVTELNEILSKAIDKAVLGVSKASEGYSQDNSETARRTNTAPGKLRGAVRGLHTSAVGQEYLPLGEAVEALDRCVVSVKRNGEIKQRDIIQNWQRGHAELSRMAPSCLACAAPKSQQRR</sequence>
<dbReference type="AlphaFoldDB" id="A0AAE0EY85"/>
<feature type="transmembrane region" description="Helical" evidence="2">
    <location>
        <begin position="140"/>
        <end position="160"/>
    </location>
</feature>
<feature type="compositionally biased region" description="Polar residues" evidence="1">
    <location>
        <begin position="262"/>
        <end position="276"/>
    </location>
</feature>
<dbReference type="SUPFAM" id="SSF48371">
    <property type="entry name" value="ARM repeat"/>
    <property type="match status" value="1"/>
</dbReference>
<dbReference type="InterPro" id="IPR016024">
    <property type="entry name" value="ARM-type_fold"/>
</dbReference>
<gene>
    <name evidence="3" type="ORF">CYMTET_45812</name>
</gene>
<dbReference type="EMBL" id="LGRX02031687">
    <property type="protein sequence ID" value="KAK3244584.1"/>
    <property type="molecule type" value="Genomic_DNA"/>
</dbReference>
<name>A0AAE0EY85_9CHLO</name>
<keyword evidence="2" id="KW-0472">Membrane</keyword>
<proteinExistence type="predicted"/>
<feature type="transmembrane region" description="Helical" evidence="2">
    <location>
        <begin position="166"/>
        <end position="188"/>
    </location>
</feature>
<evidence type="ECO:0000313" key="3">
    <source>
        <dbReference type="EMBL" id="KAK3244584.1"/>
    </source>
</evidence>
<evidence type="ECO:0000313" key="4">
    <source>
        <dbReference type="Proteomes" id="UP001190700"/>
    </source>
</evidence>
<comment type="caution">
    <text evidence="3">The sequence shown here is derived from an EMBL/GenBank/DDBJ whole genome shotgun (WGS) entry which is preliminary data.</text>
</comment>
<evidence type="ECO:0000256" key="1">
    <source>
        <dbReference type="SAM" id="MobiDB-lite"/>
    </source>
</evidence>
<dbReference type="Gene3D" id="1.25.10.10">
    <property type="entry name" value="Leucine-rich Repeat Variant"/>
    <property type="match status" value="1"/>
</dbReference>
<dbReference type="InterPro" id="IPR011989">
    <property type="entry name" value="ARM-like"/>
</dbReference>
<reference evidence="3 4" key="1">
    <citation type="journal article" date="2015" name="Genome Biol. Evol.">
        <title>Comparative Genomics of a Bacterivorous Green Alga Reveals Evolutionary Causalities and Consequences of Phago-Mixotrophic Mode of Nutrition.</title>
        <authorList>
            <person name="Burns J.A."/>
            <person name="Paasch A."/>
            <person name="Narechania A."/>
            <person name="Kim E."/>
        </authorList>
    </citation>
    <scope>NUCLEOTIDE SEQUENCE [LARGE SCALE GENOMIC DNA]</scope>
    <source>
        <strain evidence="3 4">PLY_AMNH</strain>
    </source>
</reference>
<dbReference type="Proteomes" id="UP001190700">
    <property type="component" value="Unassembled WGS sequence"/>
</dbReference>
<protein>
    <submittedName>
        <fullName evidence="3">Uncharacterized protein</fullName>
    </submittedName>
</protein>
<feature type="region of interest" description="Disordered" evidence="1">
    <location>
        <begin position="262"/>
        <end position="282"/>
    </location>
</feature>
<evidence type="ECO:0000256" key="2">
    <source>
        <dbReference type="SAM" id="Phobius"/>
    </source>
</evidence>
<keyword evidence="4" id="KW-1185">Reference proteome</keyword>
<organism evidence="3 4">
    <name type="scientific">Cymbomonas tetramitiformis</name>
    <dbReference type="NCBI Taxonomy" id="36881"/>
    <lineage>
        <taxon>Eukaryota</taxon>
        <taxon>Viridiplantae</taxon>
        <taxon>Chlorophyta</taxon>
        <taxon>Pyramimonadophyceae</taxon>
        <taxon>Pyramimonadales</taxon>
        <taxon>Pyramimonadaceae</taxon>
        <taxon>Cymbomonas</taxon>
    </lineage>
</organism>
<accession>A0AAE0EY85</accession>
<keyword evidence="2" id="KW-0812">Transmembrane</keyword>